<evidence type="ECO:0000256" key="4">
    <source>
        <dbReference type="RuleBase" id="RU362028"/>
    </source>
</evidence>
<dbReference type="InterPro" id="IPR050188">
    <property type="entry name" value="RluA_PseudoU_synthase"/>
</dbReference>
<dbReference type="InterPro" id="IPR020103">
    <property type="entry name" value="PsdUridine_synth_cat_dom_sf"/>
</dbReference>
<dbReference type="SUPFAM" id="SSF55120">
    <property type="entry name" value="Pseudouridine synthase"/>
    <property type="match status" value="1"/>
</dbReference>
<dbReference type="PANTHER" id="PTHR21600">
    <property type="entry name" value="MITOCHONDRIAL RNA PSEUDOURIDINE SYNTHASE"/>
    <property type="match status" value="1"/>
</dbReference>
<name>A0A143YZ57_9LACT</name>
<keyword evidence="9" id="KW-1185">Reference proteome</keyword>
<reference evidence="7 9" key="2">
    <citation type="submission" date="2016-10" db="EMBL/GenBank/DDBJ databases">
        <authorList>
            <person name="Varghese N."/>
            <person name="Submissions S."/>
        </authorList>
    </citation>
    <scope>NUCLEOTIDE SEQUENCE [LARGE SCALE GENOMIC DNA]</scope>
    <source>
        <strain evidence="7 9">DSM 22150</strain>
    </source>
</reference>
<dbReference type="AlphaFoldDB" id="A0A143YZ57"/>
<dbReference type="EC" id="5.4.99.-" evidence="4"/>
<reference evidence="6 8" key="1">
    <citation type="submission" date="2016-02" db="EMBL/GenBank/DDBJ databases">
        <authorList>
            <person name="Wen L."/>
            <person name="He K."/>
            <person name="Yang H."/>
        </authorList>
    </citation>
    <scope>NUCLEOTIDE SEQUENCE [LARGE SCALE GENOMIC DNA]</scope>
    <source>
        <strain evidence="6">Trichococcus_R210</strain>
    </source>
</reference>
<sequence length="309" mass="34775">MIFSWIHDKEDKIQIKTFLQSKGISKSLLATIKFDGGKIWLNGKERTVLATLEKGDKVTIKIPDEGEHETTVGVDMPLDILFEDDHFLVVNKPTGAASIPSKVHPRLSMANRVKGYYQRQGYVDQVIHIVTRLDRDTTGVMLFAKHGYAHALMDTLLRNKEVDKTYRAILSEPILTQPHGFIDGPIGRTEDSIMMRMVREDGKQALTEYWLDKSYPEGQTVRIKLHTGRTHQIRVHFASIGAPLLGDDLYGGKADADMLRQALHCESLAFVHPFSGISLKIEAPLPDDFIKWESSQKKKEADILAGTTI</sequence>
<feature type="active site" evidence="3">
    <location>
        <position position="134"/>
    </location>
</feature>
<dbReference type="CDD" id="cd02869">
    <property type="entry name" value="PseudoU_synth_RluA_like"/>
    <property type="match status" value="1"/>
</dbReference>
<dbReference type="GO" id="GO:0003723">
    <property type="term" value="F:RNA binding"/>
    <property type="evidence" value="ECO:0007669"/>
    <property type="project" value="InterPro"/>
</dbReference>
<evidence type="ECO:0000313" key="6">
    <source>
        <dbReference type="EMBL" id="CZR02200.1"/>
    </source>
</evidence>
<dbReference type="RefSeq" id="WP_068623262.1">
    <property type="nucleotide sequence ID" value="NZ_FJNB01000013.1"/>
</dbReference>
<dbReference type="GO" id="GO:0009982">
    <property type="term" value="F:pseudouridine synthase activity"/>
    <property type="evidence" value="ECO:0007669"/>
    <property type="project" value="InterPro"/>
</dbReference>
<dbReference type="PROSITE" id="PS01129">
    <property type="entry name" value="PSI_RLU"/>
    <property type="match status" value="1"/>
</dbReference>
<dbReference type="OrthoDB" id="9807829at2"/>
<dbReference type="GO" id="GO:0140098">
    <property type="term" value="F:catalytic activity, acting on RNA"/>
    <property type="evidence" value="ECO:0007669"/>
    <property type="project" value="UniProtKB-ARBA"/>
</dbReference>
<evidence type="ECO:0000313" key="9">
    <source>
        <dbReference type="Proteomes" id="UP000199280"/>
    </source>
</evidence>
<dbReference type="GO" id="GO:0000455">
    <property type="term" value="P:enzyme-directed rRNA pseudouridine synthesis"/>
    <property type="evidence" value="ECO:0007669"/>
    <property type="project" value="TreeGrafter"/>
</dbReference>
<dbReference type="Pfam" id="PF00849">
    <property type="entry name" value="PseudoU_synth_2"/>
    <property type="match status" value="1"/>
</dbReference>
<gene>
    <name evidence="7" type="ORF">SAMN05216375_11092</name>
    <name evidence="6" type="ORF">TR210_1889</name>
</gene>
<evidence type="ECO:0000313" key="7">
    <source>
        <dbReference type="EMBL" id="SEJ28347.1"/>
    </source>
</evidence>
<dbReference type="EMBL" id="FNYT01000010">
    <property type="protein sequence ID" value="SEJ28347.1"/>
    <property type="molecule type" value="Genomic_DNA"/>
</dbReference>
<organism evidence="6 8">
    <name type="scientific">Trichococcus ilyis</name>
    <dbReference type="NCBI Taxonomy" id="640938"/>
    <lineage>
        <taxon>Bacteria</taxon>
        <taxon>Bacillati</taxon>
        <taxon>Bacillota</taxon>
        <taxon>Bacilli</taxon>
        <taxon>Lactobacillales</taxon>
        <taxon>Carnobacteriaceae</taxon>
        <taxon>Trichococcus</taxon>
    </lineage>
</organism>
<dbReference type="Proteomes" id="UP000076878">
    <property type="component" value="Unassembled WGS sequence"/>
</dbReference>
<dbReference type="InterPro" id="IPR006225">
    <property type="entry name" value="PsdUridine_synth_RluC/D"/>
</dbReference>
<feature type="domain" description="Pseudouridine synthase RsuA/RluA-like" evidence="5">
    <location>
        <begin position="86"/>
        <end position="239"/>
    </location>
</feature>
<evidence type="ECO:0000256" key="1">
    <source>
        <dbReference type="ARBA" id="ARBA00000073"/>
    </source>
</evidence>
<dbReference type="InterPro" id="IPR006145">
    <property type="entry name" value="PsdUridine_synth_RsuA/RluA"/>
</dbReference>
<evidence type="ECO:0000313" key="8">
    <source>
        <dbReference type="Proteomes" id="UP000076878"/>
    </source>
</evidence>
<comment type="catalytic activity">
    <reaction evidence="1 4">
        <text>a uridine in RNA = a pseudouridine in RNA</text>
        <dbReference type="Rhea" id="RHEA:48348"/>
        <dbReference type="Rhea" id="RHEA-COMP:12068"/>
        <dbReference type="Rhea" id="RHEA-COMP:12069"/>
        <dbReference type="ChEBI" id="CHEBI:65314"/>
        <dbReference type="ChEBI" id="CHEBI:65315"/>
    </reaction>
</comment>
<evidence type="ECO:0000256" key="3">
    <source>
        <dbReference type="PIRSR" id="PIRSR606225-1"/>
    </source>
</evidence>
<dbReference type="Proteomes" id="UP000199280">
    <property type="component" value="Unassembled WGS sequence"/>
</dbReference>
<dbReference type="InterPro" id="IPR006224">
    <property type="entry name" value="PsdUridine_synth_RluA-like_CS"/>
</dbReference>
<comment type="similarity">
    <text evidence="2 4">Belongs to the pseudouridine synthase RluA family.</text>
</comment>
<dbReference type="NCBIfam" id="TIGR00005">
    <property type="entry name" value="rluA_subfam"/>
    <property type="match status" value="1"/>
</dbReference>
<dbReference type="STRING" id="640938.TR210_1889"/>
<accession>A0A143YZ57</accession>
<dbReference type="Gene3D" id="3.30.2350.10">
    <property type="entry name" value="Pseudouridine synthase"/>
    <property type="match status" value="1"/>
</dbReference>
<proteinExistence type="inferred from homology"/>
<comment type="function">
    <text evidence="4">Responsible for synthesis of pseudouridine from uracil.</text>
</comment>
<keyword evidence="4" id="KW-0413">Isomerase</keyword>
<dbReference type="PANTHER" id="PTHR21600:SF35">
    <property type="entry name" value="PSEUDOURIDINE SYNTHASE"/>
    <property type="match status" value="1"/>
</dbReference>
<evidence type="ECO:0000259" key="5">
    <source>
        <dbReference type="Pfam" id="PF00849"/>
    </source>
</evidence>
<dbReference type="EMBL" id="FJNB01000013">
    <property type="protein sequence ID" value="CZR02200.1"/>
    <property type="molecule type" value="Genomic_DNA"/>
</dbReference>
<protein>
    <recommendedName>
        <fullName evidence="4">Pseudouridine synthase</fullName>
        <ecNumber evidence="4">5.4.99.-</ecNumber>
    </recommendedName>
</protein>
<evidence type="ECO:0000256" key="2">
    <source>
        <dbReference type="ARBA" id="ARBA00010876"/>
    </source>
</evidence>